<dbReference type="Pfam" id="PF12626">
    <property type="entry name" value="PolyA_pol_arg_C"/>
    <property type="match status" value="1"/>
</dbReference>
<dbReference type="NCBIfam" id="TIGR01942">
    <property type="entry name" value="pcnB"/>
    <property type="match status" value="1"/>
</dbReference>
<dbReference type="InterPro" id="IPR043519">
    <property type="entry name" value="NT_sf"/>
</dbReference>
<protein>
    <recommendedName>
        <fullName evidence="7">Poly(A) polymerase I</fullName>
        <shortName evidence="7">PAP I</shortName>
        <ecNumber evidence="7">2.7.7.19</ecNumber>
    </recommendedName>
</protein>
<comment type="catalytic activity">
    <reaction evidence="7">
        <text>RNA(n) + ATP = RNA(n)-3'-adenine ribonucleotide + diphosphate</text>
        <dbReference type="Rhea" id="RHEA:11332"/>
        <dbReference type="Rhea" id="RHEA-COMP:14527"/>
        <dbReference type="Rhea" id="RHEA-COMP:17347"/>
        <dbReference type="ChEBI" id="CHEBI:30616"/>
        <dbReference type="ChEBI" id="CHEBI:33019"/>
        <dbReference type="ChEBI" id="CHEBI:140395"/>
        <dbReference type="ChEBI" id="CHEBI:173115"/>
        <dbReference type="EC" id="2.7.7.19"/>
    </reaction>
</comment>
<keyword evidence="5 7" id="KW-0694">RNA-binding</keyword>
<dbReference type="SUPFAM" id="SSF81301">
    <property type="entry name" value="Nucleotidyltransferase"/>
    <property type="match status" value="1"/>
</dbReference>
<evidence type="ECO:0000256" key="5">
    <source>
        <dbReference type="ARBA" id="ARBA00022884"/>
    </source>
</evidence>
<feature type="region of interest" description="Disordered" evidence="9">
    <location>
        <begin position="431"/>
        <end position="473"/>
    </location>
</feature>
<dbReference type="AlphaFoldDB" id="A0A2Z4JUJ3"/>
<dbReference type="InterPro" id="IPR052191">
    <property type="entry name" value="tRNA_ntf/polyA_polymerase_I"/>
</dbReference>
<evidence type="ECO:0000259" key="10">
    <source>
        <dbReference type="Pfam" id="PF01743"/>
    </source>
</evidence>
<feature type="active site" evidence="7">
    <location>
        <position position="159"/>
    </location>
</feature>
<comment type="similarity">
    <text evidence="7 8">Belongs to the tRNA nucleotidyltransferase/poly(A) polymerase family.</text>
</comment>
<gene>
    <name evidence="7" type="primary">pcnB</name>
    <name evidence="13" type="ORF">Pas1_07855</name>
</gene>
<dbReference type="EC" id="2.7.7.19" evidence="7"/>
<dbReference type="Proteomes" id="UP000248592">
    <property type="component" value="Chromosome"/>
</dbReference>
<keyword evidence="13" id="KW-0548">Nucleotidyltransferase</keyword>
<proteinExistence type="inferred from homology"/>
<keyword evidence="1 7" id="KW-0507">mRNA processing</keyword>
<dbReference type="HAMAP" id="MF_00957">
    <property type="entry name" value="PolyA_pol"/>
    <property type="match status" value="1"/>
</dbReference>
<name>A0A2Z4JUJ3_9BURK</name>
<keyword evidence="2 7" id="KW-0808">Transferase</keyword>
<evidence type="ECO:0000313" key="13">
    <source>
        <dbReference type="EMBL" id="AWW50299.1"/>
    </source>
</evidence>
<feature type="domain" description="tRNA nucleotidyltransferase/poly(A) polymerase RNA and SrmB- binding" evidence="12">
    <location>
        <begin position="217"/>
        <end position="278"/>
    </location>
</feature>
<dbReference type="InterPro" id="IPR002646">
    <property type="entry name" value="PolA_pol_head_dom"/>
</dbReference>
<evidence type="ECO:0000256" key="3">
    <source>
        <dbReference type="ARBA" id="ARBA00022741"/>
    </source>
</evidence>
<dbReference type="Pfam" id="PF12627">
    <property type="entry name" value="PolyA_pol_RNAbd"/>
    <property type="match status" value="1"/>
</dbReference>
<dbReference type="GO" id="GO:0043633">
    <property type="term" value="P:polyadenylation-dependent RNA catabolic process"/>
    <property type="evidence" value="ECO:0007669"/>
    <property type="project" value="InterPro"/>
</dbReference>
<feature type="compositionally biased region" description="Basic residues" evidence="9">
    <location>
        <begin position="450"/>
        <end position="459"/>
    </location>
</feature>
<dbReference type="Pfam" id="PF01743">
    <property type="entry name" value="PolyA_pol"/>
    <property type="match status" value="1"/>
</dbReference>
<dbReference type="GO" id="GO:0003723">
    <property type="term" value="F:RNA binding"/>
    <property type="evidence" value="ECO:0007669"/>
    <property type="project" value="UniProtKB-UniRule"/>
</dbReference>
<dbReference type="InterPro" id="IPR032828">
    <property type="entry name" value="PolyA_RNA-bd"/>
</dbReference>
<dbReference type="CDD" id="cd05398">
    <property type="entry name" value="NT_ClassII-CCAase"/>
    <property type="match status" value="1"/>
</dbReference>
<organism evidence="13 14">
    <name type="scientific">Polynucleobacter paneuropaeus</name>
    <dbReference type="NCBI Taxonomy" id="2527775"/>
    <lineage>
        <taxon>Bacteria</taxon>
        <taxon>Pseudomonadati</taxon>
        <taxon>Pseudomonadota</taxon>
        <taxon>Betaproteobacteria</taxon>
        <taxon>Burkholderiales</taxon>
        <taxon>Burkholderiaceae</taxon>
        <taxon>Polynucleobacter</taxon>
    </lineage>
</organism>
<dbReference type="GO" id="GO:1990817">
    <property type="term" value="F:poly(A) RNA polymerase activity"/>
    <property type="evidence" value="ECO:0007669"/>
    <property type="project" value="UniProtKB-UniRule"/>
</dbReference>
<evidence type="ECO:0000256" key="6">
    <source>
        <dbReference type="ARBA" id="ARBA00023163"/>
    </source>
</evidence>
<dbReference type="InterPro" id="IPR010206">
    <property type="entry name" value="PolA_pol_I"/>
</dbReference>
<sequence>MITKFIKRIMRRDPMERGTHIGPAHAPKRIPKKTHRIDPHLLSKNAVKVTHTLQQAGYEAFIVGGAVRDLVLGIGPKDFDVATNATPDQVQRLFRKARLIGRRFQIVHVTFFGKAHPEIIEVSTFRALLDNAGDHVAESGRILRDNVWGSQGEDAARRDFTINAMYYDPSTETVLDYHGGMSDMQKKTLRIIGDPAKRYREDPIRMLRAIRFAAKTGFTLDSATAAPISELSALIHDVPAARLFDEILKLLMSGYSWAAIQGLREAGLHHGLLPLLDHILDSKESSKTANDFVKLALANTDQRIQSGKSISAGFLFATLLWPELLKNWQNNIASGMSNIPALHAAMDDTIATQSSGMTIQRRFESDMREIWSMQPRFEKRVGRYPYRLIESPRFRAGYDFMLLRCATGEQKASLGEWWTSFISADPAGQDGLMASAKNEVGNPAGGTSGAKRRRRRKPKSTLPTDSGAGSAEI</sequence>
<dbReference type="GO" id="GO:0006397">
    <property type="term" value="P:mRNA processing"/>
    <property type="evidence" value="ECO:0007669"/>
    <property type="project" value="UniProtKB-KW"/>
</dbReference>
<evidence type="ECO:0000259" key="11">
    <source>
        <dbReference type="Pfam" id="PF12626"/>
    </source>
</evidence>
<dbReference type="Gene3D" id="1.10.3090.10">
    <property type="entry name" value="cca-adding enzyme, domain 2"/>
    <property type="match status" value="1"/>
</dbReference>
<feature type="active site" evidence="7">
    <location>
        <position position="80"/>
    </location>
</feature>
<feature type="domain" description="Polymerase A arginine-rich C-terminal" evidence="11">
    <location>
        <begin position="334"/>
        <end position="457"/>
    </location>
</feature>
<evidence type="ECO:0000256" key="2">
    <source>
        <dbReference type="ARBA" id="ARBA00022679"/>
    </source>
</evidence>
<comment type="function">
    <text evidence="7">Adds poly(A) tail to the 3' end of many RNAs, which usually targets these RNAs for decay. Plays a significant role in the global control of gene expression, through influencing the rate of transcript degradation, and in the general RNA quality control.</text>
</comment>
<reference evidence="14" key="1">
    <citation type="submission" date="2018-06" db="EMBL/GenBank/DDBJ databases">
        <title>Description of a new Polynucleobacter species.</title>
        <authorList>
            <person name="Hahn M.W."/>
        </authorList>
    </citation>
    <scope>NUCLEOTIDE SEQUENCE [LARGE SCALE GENOMIC DNA]</scope>
    <source>
        <strain evidence="14">MG-25-Pas1-D2</strain>
    </source>
</reference>
<feature type="domain" description="Poly A polymerase head" evidence="10">
    <location>
        <begin position="60"/>
        <end position="190"/>
    </location>
</feature>
<keyword evidence="6 7" id="KW-0804">Transcription</keyword>
<accession>A0A2Z4JUJ3</accession>
<dbReference type="PANTHER" id="PTHR43051:SF1">
    <property type="entry name" value="POLYNUCLEOTIDE ADENYLYLTRANSFERASE FAMILY PROTEIN"/>
    <property type="match status" value="1"/>
</dbReference>
<evidence type="ECO:0000256" key="8">
    <source>
        <dbReference type="RuleBase" id="RU003953"/>
    </source>
</evidence>
<evidence type="ECO:0000256" key="1">
    <source>
        <dbReference type="ARBA" id="ARBA00022664"/>
    </source>
</evidence>
<dbReference type="Gene3D" id="3.30.460.10">
    <property type="entry name" value="Beta Polymerase, domain 2"/>
    <property type="match status" value="1"/>
</dbReference>
<evidence type="ECO:0000256" key="7">
    <source>
        <dbReference type="HAMAP-Rule" id="MF_00957"/>
    </source>
</evidence>
<dbReference type="InterPro" id="IPR025866">
    <property type="entry name" value="PolyA_pol_arg_C_dom"/>
</dbReference>
<dbReference type="EMBL" id="CP030085">
    <property type="protein sequence ID" value="AWW50299.1"/>
    <property type="molecule type" value="Genomic_DNA"/>
</dbReference>
<keyword evidence="3 7" id="KW-0547">Nucleotide-binding</keyword>
<evidence type="ECO:0000256" key="4">
    <source>
        <dbReference type="ARBA" id="ARBA00022840"/>
    </source>
</evidence>
<dbReference type="SUPFAM" id="SSF81891">
    <property type="entry name" value="Poly A polymerase C-terminal region-like"/>
    <property type="match status" value="1"/>
</dbReference>
<dbReference type="RefSeq" id="WP_112294960.1">
    <property type="nucleotide sequence ID" value="NZ_CBCSBS010000002.1"/>
</dbReference>
<evidence type="ECO:0000259" key="12">
    <source>
        <dbReference type="Pfam" id="PF12627"/>
    </source>
</evidence>
<dbReference type="PANTHER" id="PTHR43051">
    <property type="entry name" value="POLYNUCLEOTIDE ADENYLYLTRANSFERASE FAMILY PROTEIN"/>
    <property type="match status" value="1"/>
</dbReference>
<evidence type="ECO:0000313" key="14">
    <source>
        <dbReference type="Proteomes" id="UP000248592"/>
    </source>
</evidence>
<keyword evidence="4 7" id="KW-0067">ATP-binding</keyword>
<dbReference type="GO" id="GO:0005524">
    <property type="term" value="F:ATP binding"/>
    <property type="evidence" value="ECO:0007669"/>
    <property type="project" value="UniProtKB-UniRule"/>
</dbReference>
<evidence type="ECO:0000256" key="9">
    <source>
        <dbReference type="SAM" id="MobiDB-lite"/>
    </source>
</evidence>
<feature type="active site" evidence="7">
    <location>
        <position position="78"/>
    </location>
</feature>